<feature type="region of interest" description="Disordered" evidence="1">
    <location>
        <begin position="78"/>
        <end position="98"/>
    </location>
</feature>
<comment type="caution">
    <text evidence="2">The sequence shown here is derived from an EMBL/GenBank/DDBJ whole genome shotgun (WGS) entry which is preliminary data.</text>
</comment>
<organism evidence="2 3">
    <name type="scientific">Ustilago hordei</name>
    <name type="common">Barley covered smut fungus</name>
    <dbReference type="NCBI Taxonomy" id="120017"/>
    <lineage>
        <taxon>Eukaryota</taxon>
        <taxon>Fungi</taxon>
        <taxon>Dikarya</taxon>
        <taxon>Basidiomycota</taxon>
        <taxon>Ustilaginomycotina</taxon>
        <taxon>Ustilaginomycetes</taxon>
        <taxon>Ustilaginales</taxon>
        <taxon>Ustilaginaceae</taxon>
        <taxon>Ustilago</taxon>
    </lineage>
</organism>
<accession>I2FTQ3</accession>
<sequence>MPPQTCDPDAKSSNLSDKPHKERAPTAPHRQMLIGTETPLCYDSDNDDDGNETQYNIDTILKLNPKVLRGMLIELTKHNKAKNSNAYKKPSCQSDFHQ</sequence>
<protein>
    <submittedName>
        <fullName evidence="2">Uncharacterized protein</fullName>
    </submittedName>
</protein>
<feature type="region of interest" description="Disordered" evidence="1">
    <location>
        <begin position="1"/>
        <end position="51"/>
    </location>
</feature>
<gene>
    <name evidence="2" type="ORF">UHOR_14357</name>
</gene>
<keyword evidence="3" id="KW-1185">Reference proteome</keyword>
<evidence type="ECO:0000313" key="2">
    <source>
        <dbReference type="EMBL" id="CCF50296.1"/>
    </source>
</evidence>
<name>I2FTQ3_USTHO</name>
<dbReference type="HOGENOM" id="CLU_163548_0_0_1"/>
<dbReference type="EMBL" id="CAGI01000153">
    <property type="protein sequence ID" value="CCF50296.1"/>
    <property type="molecule type" value="Genomic_DNA"/>
</dbReference>
<evidence type="ECO:0000313" key="3">
    <source>
        <dbReference type="Proteomes" id="UP000006174"/>
    </source>
</evidence>
<feature type="compositionally biased region" description="Polar residues" evidence="1">
    <location>
        <begin position="82"/>
        <end position="98"/>
    </location>
</feature>
<evidence type="ECO:0000256" key="1">
    <source>
        <dbReference type="SAM" id="MobiDB-lite"/>
    </source>
</evidence>
<dbReference type="Proteomes" id="UP000006174">
    <property type="component" value="Unassembled WGS sequence"/>
</dbReference>
<proteinExistence type="predicted"/>
<reference evidence="2 3" key="1">
    <citation type="journal article" date="2012" name="Plant Cell">
        <title>Genome comparison of barley and maize smut fungi reveals targeted loss of RNA silencing components and species-specific presence of transposable elements.</title>
        <authorList>
            <person name="Laurie J.D."/>
            <person name="Ali S."/>
            <person name="Linning R."/>
            <person name="Mannhaupt G."/>
            <person name="Wong P."/>
            <person name="Gueldener U."/>
            <person name="Muensterkoetter M."/>
            <person name="Moore R."/>
            <person name="Kahmann R."/>
            <person name="Bakkeren G."/>
            <person name="Schirawski J."/>
        </authorList>
    </citation>
    <scope>NUCLEOTIDE SEQUENCE [LARGE SCALE GENOMIC DNA]</scope>
    <source>
        <strain evidence="3">Uh4875-4</strain>
    </source>
</reference>
<dbReference type="AlphaFoldDB" id="I2FTQ3"/>